<dbReference type="Proteomes" id="UP001596002">
    <property type="component" value="Unassembled WGS sequence"/>
</dbReference>
<dbReference type="InterPro" id="IPR036271">
    <property type="entry name" value="Tet_transcr_reg_TetR-rel_C_sf"/>
</dbReference>
<dbReference type="Gene3D" id="1.10.10.60">
    <property type="entry name" value="Homeodomain-like"/>
    <property type="match status" value="1"/>
</dbReference>
<accession>A0ABV9Q0N8</accession>
<evidence type="ECO:0000313" key="4">
    <source>
        <dbReference type="EMBL" id="MFC4767478.1"/>
    </source>
</evidence>
<dbReference type="SUPFAM" id="SSF48498">
    <property type="entry name" value="Tetracyclin repressor-like, C-terminal domain"/>
    <property type="match status" value="1"/>
</dbReference>
<dbReference type="PANTHER" id="PTHR43479:SF11">
    <property type="entry name" value="ACREF_ENVCD OPERON REPRESSOR-RELATED"/>
    <property type="match status" value="1"/>
</dbReference>
<dbReference type="InterPro" id="IPR001647">
    <property type="entry name" value="HTH_TetR"/>
</dbReference>
<dbReference type="SUPFAM" id="SSF46689">
    <property type="entry name" value="Homeodomain-like"/>
    <property type="match status" value="1"/>
</dbReference>
<evidence type="ECO:0000256" key="2">
    <source>
        <dbReference type="PROSITE-ProRule" id="PRU00335"/>
    </source>
</evidence>
<dbReference type="PANTHER" id="PTHR43479">
    <property type="entry name" value="ACREF/ENVCD OPERON REPRESSOR-RELATED"/>
    <property type="match status" value="1"/>
</dbReference>
<keyword evidence="5" id="KW-1185">Reference proteome</keyword>
<reference evidence="5" key="1">
    <citation type="journal article" date="2019" name="Int. J. Syst. Evol. Microbiol.">
        <title>The Global Catalogue of Microorganisms (GCM) 10K type strain sequencing project: providing services to taxonomists for standard genome sequencing and annotation.</title>
        <authorList>
            <consortium name="The Broad Institute Genomics Platform"/>
            <consortium name="The Broad Institute Genome Sequencing Center for Infectious Disease"/>
            <person name="Wu L."/>
            <person name="Ma J."/>
        </authorList>
    </citation>
    <scope>NUCLEOTIDE SEQUENCE [LARGE SCALE GENOMIC DNA]</scope>
    <source>
        <strain evidence="5">WYCCWR 12678</strain>
    </source>
</reference>
<organism evidence="4 5">
    <name type="scientific">Effusibacillus consociatus</name>
    <dbReference type="NCBI Taxonomy" id="1117041"/>
    <lineage>
        <taxon>Bacteria</taxon>
        <taxon>Bacillati</taxon>
        <taxon>Bacillota</taxon>
        <taxon>Bacilli</taxon>
        <taxon>Bacillales</taxon>
        <taxon>Alicyclobacillaceae</taxon>
        <taxon>Effusibacillus</taxon>
    </lineage>
</organism>
<proteinExistence type="predicted"/>
<dbReference type="PROSITE" id="PS50977">
    <property type="entry name" value="HTH_TETR_2"/>
    <property type="match status" value="1"/>
</dbReference>
<dbReference type="InterPro" id="IPR050624">
    <property type="entry name" value="HTH-type_Tx_Regulator"/>
</dbReference>
<feature type="domain" description="HTH tetR-type" evidence="3">
    <location>
        <begin position="16"/>
        <end position="76"/>
    </location>
</feature>
<evidence type="ECO:0000313" key="5">
    <source>
        <dbReference type="Proteomes" id="UP001596002"/>
    </source>
</evidence>
<dbReference type="Pfam" id="PF00440">
    <property type="entry name" value="TetR_N"/>
    <property type="match status" value="1"/>
</dbReference>
<feature type="DNA-binding region" description="H-T-H motif" evidence="2">
    <location>
        <begin position="39"/>
        <end position="58"/>
    </location>
</feature>
<protein>
    <submittedName>
        <fullName evidence="4">TetR/AcrR family transcriptional regulator</fullName>
    </submittedName>
</protein>
<keyword evidence="1 2" id="KW-0238">DNA-binding</keyword>
<name>A0ABV9Q0N8_9BACL</name>
<comment type="caution">
    <text evidence="4">The sequence shown here is derived from an EMBL/GenBank/DDBJ whole genome shotgun (WGS) entry which is preliminary data.</text>
</comment>
<dbReference type="EMBL" id="JBHSHC010000063">
    <property type="protein sequence ID" value="MFC4767478.1"/>
    <property type="molecule type" value="Genomic_DNA"/>
</dbReference>
<dbReference type="Gene3D" id="1.10.357.10">
    <property type="entry name" value="Tetracycline Repressor, domain 2"/>
    <property type="match status" value="1"/>
</dbReference>
<sequence length="210" mass="24527">MIVGVIVKTKHQLKAEQTIKKLKKAAYELFIEKGFSHTSIDDIVKKAGFTKGAFYIHFKSKEEIFTMIMNERMLIQQTDLRTIEPNSIEQHFDIRKIIEQKVEYMLKATESEHWTPMFLEFVANCHRLPQEQNNPTLLYEEWRKEVEKHLLNLKQKGLIDPVLPLDLLATTIIAIFDGFNIQSHIDHSINPKRQLDVILFLIGSRTKPSV</sequence>
<gene>
    <name evidence="4" type="ORF">ACFO8Q_08895</name>
</gene>
<evidence type="ECO:0000256" key="1">
    <source>
        <dbReference type="ARBA" id="ARBA00023125"/>
    </source>
</evidence>
<dbReference type="InterPro" id="IPR009057">
    <property type="entry name" value="Homeodomain-like_sf"/>
</dbReference>
<evidence type="ECO:0000259" key="3">
    <source>
        <dbReference type="PROSITE" id="PS50977"/>
    </source>
</evidence>
<dbReference type="PRINTS" id="PR00455">
    <property type="entry name" value="HTHTETR"/>
</dbReference>